<evidence type="ECO:0000313" key="2">
    <source>
        <dbReference type="EMBL" id="GMI69870.1"/>
    </source>
</evidence>
<comment type="caution">
    <text evidence="2">The sequence shown here is derived from an EMBL/GenBank/DDBJ whole genome shotgun (WGS) entry which is preliminary data.</text>
</comment>
<evidence type="ECO:0000313" key="3">
    <source>
        <dbReference type="Proteomes" id="UP001165190"/>
    </source>
</evidence>
<accession>A0A9W7H2J3</accession>
<dbReference type="SUPFAM" id="SSF52058">
    <property type="entry name" value="L domain-like"/>
    <property type="match status" value="1"/>
</dbReference>
<gene>
    <name evidence="2" type="ORF">HRI_000656300</name>
</gene>
<dbReference type="Proteomes" id="UP001165190">
    <property type="component" value="Unassembled WGS sequence"/>
</dbReference>
<evidence type="ECO:0008006" key="4">
    <source>
        <dbReference type="Google" id="ProtNLM"/>
    </source>
</evidence>
<organism evidence="2 3">
    <name type="scientific">Hibiscus trionum</name>
    <name type="common">Flower of an hour</name>
    <dbReference type="NCBI Taxonomy" id="183268"/>
    <lineage>
        <taxon>Eukaryota</taxon>
        <taxon>Viridiplantae</taxon>
        <taxon>Streptophyta</taxon>
        <taxon>Embryophyta</taxon>
        <taxon>Tracheophyta</taxon>
        <taxon>Spermatophyta</taxon>
        <taxon>Magnoliopsida</taxon>
        <taxon>eudicotyledons</taxon>
        <taxon>Gunneridae</taxon>
        <taxon>Pentapetalae</taxon>
        <taxon>rosids</taxon>
        <taxon>malvids</taxon>
        <taxon>Malvales</taxon>
        <taxon>Malvaceae</taxon>
        <taxon>Malvoideae</taxon>
        <taxon>Hibiscus</taxon>
    </lineage>
</organism>
<dbReference type="Gene3D" id="3.80.10.10">
    <property type="entry name" value="Ribonuclease Inhibitor"/>
    <property type="match status" value="1"/>
</dbReference>
<dbReference type="OrthoDB" id="2015206at2759"/>
<name>A0A9W7H2J3_HIBTR</name>
<sequence length="116" mass="12829">MICTWRLHVLAYMLSNKYELLSNSSAATALRSLADEWKNLPPGWLRGDPCRDGWVGIKCTGSRITSITLPNMNLVGELSGDISILSELQQLDLSYNHDLTGPLPMSIGNLKKLTNL</sequence>
<dbReference type="PANTHER" id="PTHR47988">
    <property type="entry name" value="SOMATIC EMBRYOGENESIS RECEPTOR KINASE 1"/>
    <property type="match status" value="1"/>
</dbReference>
<keyword evidence="1" id="KW-0732">Signal</keyword>
<evidence type="ECO:0000256" key="1">
    <source>
        <dbReference type="ARBA" id="ARBA00022729"/>
    </source>
</evidence>
<proteinExistence type="predicted"/>
<dbReference type="EMBL" id="BSYR01000007">
    <property type="protein sequence ID" value="GMI69870.1"/>
    <property type="molecule type" value="Genomic_DNA"/>
</dbReference>
<reference evidence="2" key="1">
    <citation type="submission" date="2023-05" db="EMBL/GenBank/DDBJ databases">
        <title>Genome and transcriptome analyses reveal genes involved in the formation of fine ridges on petal epidermal cells in Hibiscus trionum.</title>
        <authorList>
            <person name="Koshimizu S."/>
            <person name="Masuda S."/>
            <person name="Ishii T."/>
            <person name="Shirasu K."/>
            <person name="Hoshino A."/>
            <person name="Arita M."/>
        </authorList>
    </citation>
    <scope>NUCLEOTIDE SEQUENCE</scope>
    <source>
        <strain evidence="2">Hamamatsu line</strain>
    </source>
</reference>
<dbReference type="AlphaFoldDB" id="A0A9W7H2J3"/>
<keyword evidence="3" id="KW-1185">Reference proteome</keyword>
<dbReference type="InterPro" id="IPR032675">
    <property type="entry name" value="LRR_dom_sf"/>
</dbReference>
<protein>
    <recommendedName>
        <fullName evidence="4">Leucine-rich repeat-containing N-terminal plant-type domain-containing protein</fullName>
    </recommendedName>
</protein>